<dbReference type="Proteomes" id="UP001500879">
    <property type="component" value="Unassembled WGS sequence"/>
</dbReference>
<dbReference type="PROSITE" id="PS50943">
    <property type="entry name" value="HTH_CROC1"/>
    <property type="match status" value="1"/>
</dbReference>
<dbReference type="InterPro" id="IPR001387">
    <property type="entry name" value="Cro/C1-type_HTH"/>
</dbReference>
<dbReference type="InterPro" id="IPR043917">
    <property type="entry name" value="DUF5753"/>
</dbReference>
<reference evidence="2 3" key="1">
    <citation type="journal article" date="2019" name="Int. J. Syst. Evol. Microbiol.">
        <title>The Global Catalogue of Microorganisms (GCM) 10K type strain sequencing project: providing services to taxonomists for standard genome sequencing and annotation.</title>
        <authorList>
            <consortium name="The Broad Institute Genomics Platform"/>
            <consortium name="The Broad Institute Genome Sequencing Center for Infectious Disease"/>
            <person name="Wu L."/>
            <person name="Ma J."/>
        </authorList>
    </citation>
    <scope>NUCLEOTIDE SEQUENCE [LARGE SCALE GENOMIC DNA]</scope>
    <source>
        <strain evidence="2 3">JCM 4788</strain>
    </source>
</reference>
<dbReference type="Gene3D" id="1.10.260.40">
    <property type="entry name" value="lambda repressor-like DNA-binding domains"/>
    <property type="match status" value="1"/>
</dbReference>
<dbReference type="SMART" id="SM00530">
    <property type="entry name" value="HTH_XRE"/>
    <property type="match status" value="1"/>
</dbReference>
<proteinExistence type="predicted"/>
<accession>A0ABN0YUW6</accession>
<gene>
    <name evidence="2" type="ORF">GCM10010357_36120</name>
</gene>
<keyword evidence="3" id="KW-1185">Reference proteome</keyword>
<dbReference type="InterPro" id="IPR010982">
    <property type="entry name" value="Lambda_DNA-bd_dom_sf"/>
</dbReference>
<dbReference type="RefSeq" id="WP_344025462.1">
    <property type="nucleotide sequence ID" value="NZ_BAAABX010000042.1"/>
</dbReference>
<name>A0ABN0YUW6_9ACTN</name>
<sequence>MSAGVQDGPAFYGSEVAFAREHAGASQHDLADATGYKVPYVSKVENGHTLGSERFAEGCDRYFRTSGYFLRLHRRITDSGHPEWFVPYIKLERQASIIEDYSNAFVMGMLQTPAYAEATYRAAYPDESAREIKARVESRLARHSVIERAVPPRLWVILHEAALRMIVGGTATMGEQLEYLLTESETPAVTIQVLPNDAGTPAAHLPFTLLTPNGDGPTVLYEEIRHHARVDDSASAVAEAQYVYDRLRASALSPEGSRALIRTILKEITHEPDSGPFPRYMEEVPVQRRYRRSVHRVGPRVRLVRRRPRPGQQGA</sequence>
<dbReference type="Pfam" id="PF19054">
    <property type="entry name" value="DUF5753"/>
    <property type="match status" value="1"/>
</dbReference>
<comment type="caution">
    <text evidence="2">The sequence shown here is derived from an EMBL/GenBank/DDBJ whole genome shotgun (WGS) entry which is preliminary data.</text>
</comment>
<dbReference type="EMBL" id="BAAABX010000042">
    <property type="protein sequence ID" value="GAA0411797.1"/>
    <property type="molecule type" value="Genomic_DNA"/>
</dbReference>
<protein>
    <submittedName>
        <fullName evidence="2">Helix-turn-helix transcriptional regulator</fullName>
    </submittedName>
</protein>
<feature type="domain" description="HTH cro/C1-type" evidence="1">
    <location>
        <begin position="16"/>
        <end position="49"/>
    </location>
</feature>
<dbReference type="SUPFAM" id="SSF47413">
    <property type="entry name" value="lambda repressor-like DNA-binding domains"/>
    <property type="match status" value="1"/>
</dbReference>
<evidence type="ECO:0000259" key="1">
    <source>
        <dbReference type="PROSITE" id="PS50943"/>
    </source>
</evidence>
<evidence type="ECO:0000313" key="3">
    <source>
        <dbReference type="Proteomes" id="UP001500879"/>
    </source>
</evidence>
<organism evidence="2 3">
    <name type="scientific">Streptomyces luteireticuli</name>
    <dbReference type="NCBI Taxonomy" id="173858"/>
    <lineage>
        <taxon>Bacteria</taxon>
        <taxon>Bacillati</taxon>
        <taxon>Actinomycetota</taxon>
        <taxon>Actinomycetes</taxon>
        <taxon>Kitasatosporales</taxon>
        <taxon>Streptomycetaceae</taxon>
        <taxon>Streptomyces</taxon>
    </lineage>
</organism>
<evidence type="ECO:0000313" key="2">
    <source>
        <dbReference type="EMBL" id="GAA0411797.1"/>
    </source>
</evidence>
<dbReference type="Pfam" id="PF13560">
    <property type="entry name" value="HTH_31"/>
    <property type="match status" value="1"/>
</dbReference>
<dbReference type="CDD" id="cd00093">
    <property type="entry name" value="HTH_XRE"/>
    <property type="match status" value="1"/>
</dbReference>